<dbReference type="InterPro" id="IPR055323">
    <property type="entry name" value="C57A10.07/YOR238W"/>
</dbReference>
<keyword evidence="2" id="KW-0472">Membrane</keyword>
<keyword evidence="4" id="KW-1185">Reference proteome</keyword>
<feature type="region of interest" description="Disordered" evidence="1">
    <location>
        <begin position="376"/>
        <end position="419"/>
    </location>
</feature>
<name>A0AAW0YT14_9TREE</name>
<keyword evidence="2" id="KW-1133">Transmembrane helix</keyword>
<accession>A0AAW0YT14</accession>
<dbReference type="AlphaFoldDB" id="A0AAW0YT14"/>
<dbReference type="PANTHER" id="PTHR28110">
    <property type="entry name" value="TRANSMEMBRANE PROTEIN"/>
    <property type="match status" value="1"/>
</dbReference>
<dbReference type="RefSeq" id="XP_066800716.1">
    <property type="nucleotide sequence ID" value="XM_066948943.1"/>
</dbReference>
<protein>
    <recommendedName>
        <fullName evidence="5">Cytoplasmic protein</fullName>
    </recommendedName>
</protein>
<feature type="compositionally biased region" description="Basic and acidic residues" evidence="1">
    <location>
        <begin position="404"/>
        <end position="419"/>
    </location>
</feature>
<dbReference type="KEGG" id="kne:92183112"/>
<proteinExistence type="predicted"/>
<gene>
    <name evidence="3" type="ORF">IAR55_005854</name>
</gene>
<sequence>MLPLPSSAAARRSRTYFPSLPNAHQLSSIQQLLQTLRSRTRLTNLAVSLLFLLLTISIVLNVSHILSSPALPHRKPSLRFGPLRAKNGAGSSDVMLVEGWDNSATPSQIDSGVPLSIETTIERDARYKELNHLIMVPGHAIWLGHDASRAREDDDWVLEGMQKGGSVKTYIKHIEKSVEVLREDPQSLLVFSGGATRPPPSPPLPEALSYHHLATALDLFPPTPHQPHEPGAKVSVPLPLNFRTATEEYALDSYENLLFSVARFKEVSGRWPEKITVVGYGMKRRRFQNLHRAALNFPSSNFTYIGIDDEGDTTADYAGEQKYGYSPFLSSPSGCHPPLSIKRLVRNPYMRYHPYHVSCPDIVDLLEWCPPLKSGVKDDGGESEGEKFPGWLPWLDGGATDGAGKGEGKDETVWDRERW</sequence>
<keyword evidence="2" id="KW-0812">Transmembrane</keyword>
<dbReference type="GeneID" id="92183112"/>
<dbReference type="Proteomes" id="UP001388673">
    <property type="component" value="Unassembled WGS sequence"/>
</dbReference>
<dbReference type="PANTHER" id="PTHR28110:SF1">
    <property type="entry name" value="TRANSMEMBRANE PROTEIN"/>
    <property type="match status" value="1"/>
</dbReference>
<evidence type="ECO:0000313" key="3">
    <source>
        <dbReference type="EMBL" id="KAK8846766.1"/>
    </source>
</evidence>
<comment type="caution">
    <text evidence="3">The sequence shown here is derived from an EMBL/GenBank/DDBJ whole genome shotgun (WGS) entry which is preliminary data.</text>
</comment>
<reference evidence="3 4" key="1">
    <citation type="journal article" date="2024" name="bioRxiv">
        <title>Comparative genomics of Cryptococcus and Kwoniella reveals pathogenesis evolution and contrasting karyotype dynamics via intercentromeric recombination or chromosome fusion.</title>
        <authorList>
            <person name="Coelho M.A."/>
            <person name="David-Palma M."/>
            <person name="Shea T."/>
            <person name="Bowers K."/>
            <person name="McGinley-Smith S."/>
            <person name="Mohammad A.W."/>
            <person name="Gnirke A."/>
            <person name="Yurkov A.M."/>
            <person name="Nowrousian M."/>
            <person name="Sun S."/>
            <person name="Cuomo C.A."/>
            <person name="Heitman J."/>
        </authorList>
    </citation>
    <scope>NUCLEOTIDE SEQUENCE [LARGE SCALE GENOMIC DNA]</scope>
    <source>
        <strain evidence="3 4">CBS 13917</strain>
    </source>
</reference>
<dbReference type="EMBL" id="JBCAWK010000011">
    <property type="protein sequence ID" value="KAK8846766.1"/>
    <property type="molecule type" value="Genomic_DNA"/>
</dbReference>
<organism evidence="3 4">
    <name type="scientific">Kwoniella newhampshirensis</name>
    <dbReference type="NCBI Taxonomy" id="1651941"/>
    <lineage>
        <taxon>Eukaryota</taxon>
        <taxon>Fungi</taxon>
        <taxon>Dikarya</taxon>
        <taxon>Basidiomycota</taxon>
        <taxon>Agaricomycotina</taxon>
        <taxon>Tremellomycetes</taxon>
        <taxon>Tremellales</taxon>
        <taxon>Cryptococcaceae</taxon>
        <taxon>Kwoniella</taxon>
    </lineage>
</organism>
<dbReference type="GO" id="GO:0005737">
    <property type="term" value="C:cytoplasm"/>
    <property type="evidence" value="ECO:0007669"/>
    <property type="project" value="TreeGrafter"/>
</dbReference>
<feature type="compositionally biased region" description="Basic and acidic residues" evidence="1">
    <location>
        <begin position="376"/>
        <end position="387"/>
    </location>
</feature>
<evidence type="ECO:0000313" key="4">
    <source>
        <dbReference type="Proteomes" id="UP001388673"/>
    </source>
</evidence>
<evidence type="ECO:0000256" key="1">
    <source>
        <dbReference type="SAM" id="MobiDB-lite"/>
    </source>
</evidence>
<feature type="transmembrane region" description="Helical" evidence="2">
    <location>
        <begin position="45"/>
        <end position="66"/>
    </location>
</feature>
<evidence type="ECO:0000256" key="2">
    <source>
        <dbReference type="SAM" id="Phobius"/>
    </source>
</evidence>
<evidence type="ECO:0008006" key="5">
    <source>
        <dbReference type="Google" id="ProtNLM"/>
    </source>
</evidence>